<keyword evidence="2" id="KW-1133">Transmembrane helix</keyword>
<comment type="caution">
    <text evidence="4">The sequence shown here is derived from an EMBL/GenBank/DDBJ whole genome shotgun (WGS) entry which is preliminary data.</text>
</comment>
<evidence type="ECO:0000256" key="2">
    <source>
        <dbReference type="SAM" id="Phobius"/>
    </source>
</evidence>
<gene>
    <name evidence="4" type="ORF">MVEN_02301300</name>
</gene>
<dbReference type="OrthoDB" id="3266934at2759"/>
<feature type="region of interest" description="Disordered" evidence="1">
    <location>
        <begin position="307"/>
        <end position="326"/>
    </location>
</feature>
<dbReference type="Proteomes" id="UP000620124">
    <property type="component" value="Unassembled WGS sequence"/>
</dbReference>
<name>A0A8H7CFP8_9AGAR</name>
<feature type="transmembrane region" description="Helical" evidence="2">
    <location>
        <begin position="220"/>
        <end position="242"/>
    </location>
</feature>
<evidence type="ECO:0000256" key="1">
    <source>
        <dbReference type="SAM" id="MobiDB-lite"/>
    </source>
</evidence>
<keyword evidence="5" id="KW-1185">Reference proteome</keyword>
<evidence type="ECO:0000256" key="3">
    <source>
        <dbReference type="SAM" id="SignalP"/>
    </source>
</evidence>
<reference evidence="4" key="1">
    <citation type="submission" date="2020-05" db="EMBL/GenBank/DDBJ databases">
        <title>Mycena genomes resolve the evolution of fungal bioluminescence.</title>
        <authorList>
            <person name="Tsai I.J."/>
        </authorList>
    </citation>
    <scope>NUCLEOTIDE SEQUENCE</scope>
    <source>
        <strain evidence="4">CCC161011</strain>
    </source>
</reference>
<feature type="region of interest" description="Disordered" evidence="1">
    <location>
        <begin position="179"/>
        <end position="214"/>
    </location>
</feature>
<evidence type="ECO:0000313" key="5">
    <source>
        <dbReference type="Proteomes" id="UP000620124"/>
    </source>
</evidence>
<keyword evidence="2" id="KW-0812">Transmembrane</keyword>
<feature type="signal peptide" evidence="3">
    <location>
        <begin position="1"/>
        <end position="22"/>
    </location>
</feature>
<organism evidence="4 5">
    <name type="scientific">Mycena venus</name>
    <dbReference type="NCBI Taxonomy" id="2733690"/>
    <lineage>
        <taxon>Eukaryota</taxon>
        <taxon>Fungi</taxon>
        <taxon>Dikarya</taxon>
        <taxon>Basidiomycota</taxon>
        <taxon>Agaricomycotina</taxon>
        <taxon>Agaricomycetes</taxon>
        <taxon>Agaricomycetidae</taxon>
        <taxon>Agaricales</taxon>
        <taxon>Marasmiineae</taxon>
        <taxon>Mycenaceae</taxon>
        <taxon>Mycena</taxon>
    </lineage>
</organism>
<feature type="compositionally biased region" description="Low complexity" evidence="1">
    <location>
        <begin position="193"/>
        <end position="206"/>
    </location>
</feature>
<evidence type="ECO:0000313" key="4">
    <source>
        <dbReference type="EMBL" id="KAF7334706.1"/>
    </source>
</evidence>
<keyword evidence="2" id="KW-0472">Membrane</keyword>
<protein>
    <submittedName>
        <fullName evidence="4">Uncharacterized protein</fullName>
    </submittedName>
</protein>
<accession>A0A8H7CFP8</accession>
<proteinExistence type="predicted"/>
<dbReference type="EMBL" id="JACAZI010000026">
    <property type="protein sequence ID" value="KAF7334706.1"/>
    <property type="molecule type" value="Genomic_DNA"/>
</dbReference>
<sequence length="406" mass="43283">MKTYCVALALSVNWHFVWVATAGSSSSSVSPPVVTPIFEFAKISDMTTCEPASITWMYSPVKVDDSLALALTITNNGVPQAPPPSTTATGTFSTPSVGRRVNHLFERDGTVNQSITIGQGVDPLSRIITWASVNVTQGWYAILGAMNLPGVSQESSFFFVFNGTDTSCLRTKSVSRVSSVAGGTSSDGSIPRSSSVAGGSSTTGVTLPVSSSKNNRGATVGGLVGGVVGGVLIVLAALILILRCRSRRASANIPSTPTRQATDLPISRPPRATKPVLALDRPIAPAVVESQEAMFIKLARLQEEMRAREREASEGHETPNPLGRAEEEDARLLPVSSETPHDNQVLESAELRPAEPEFSELNLEQMSTPDLARQLRAMAQRVALMEARMQSHGISDERPPDYSARL</sequence>
<feature type="compositionally biased region" description="Polar residues" evidence="1">
    <location>
        <begin position="179"/>
        <end position="192"/>
    </location>
</feature>
<feature type="compositionally biased region" description="Basic and acidic residues" evidence="1">
    <location>
        <begin position="307"/>
        <end position="317"/>
    </location>
</feature>
<dbReference type="AlphaFoldDB" id="A0A8H7CFP8"/>
<feature type="chain" id="PRO_5034349030" evidence="3">
    <location>
        <begin position="23"/>
        <end position="406"/>
    </location>
</feature>
<keyword evidence="3" id="KW-0732">Signal</keyword>